<dbReference type="NCBIfam" id="NF033749">
    <property type="entry name" value="bact_hemeryth"/>
    <property type="match status" value="1"/>
</dbReference>
<dbReference type="OrthoDB" id="5296936at2"/>
<dbReference type="PANTHER" id="PTHR37164:SF1">
    <property type="entry name" value="BACTERIOHEMERYTHRIN"/>
    <property type="match status" value="1"/>
</dbReference>
<evidence type="ECO:0000256" key="4">
    <source>
        <dbReference type="ARBA" id="ARBA00023004"/>
    </source>
</evidence>
<organism evidence="6 7">
    <name type="scientific">Iodobacter ciconiae</name>
    <dbReference type="NCBI Taxonomy" id="2496266"/>
    <lineage>
        <taxon>Bacteria</taxon>
        <taxon>Pseudomonadati</taxon>
        <taxon>Pseudomonadota</taxon>
        <taxon>Betaproteobacteria</taxon>
        <taxon>Neisseriales</taxon>
        <taxon>Chitinibacteraceae</taxon>
        <taxon>Iodobacter</taxon>
    </lineage>
</organism>
<reference evidence="6 7" key="1">
    <citation type="submission" date="2018-12" db="EMBL/GenBank/DDBJ databases">
        <title>Complete genome sequence of Iodobacter sp. H11R3.</title>
        <authorList>
            <person name="Bae J.-W."/>
        </authorList>
    </citation>
    <scope>NUCLEOTIDE SEQUENCE [LARGE SCALE GENOMIC DNA]</scope>
    <source>
        <strain evidence="6 7">H11R3</strain>
    </source>
</reference>
<evidence type="ECO:0000313" key="6">
    <source>
        <dbReference type="EMBL" id="AZN35294.1"/>
    </source>
</evidence>
<dbReference type="PROSITE" id="PS00550">
    <property type="entry name" value="HEMERYTHRINS"/>
    <property type="match status" value="1"/>
</dbReference>
<dbReference type="InterPro" id="IPR050669">
    <property type="entry name" value="Hemerythrin"/>
</dbReference>
<dbReference type="KEGG" id="iod:EJO50_01585"/>
<name>A0A3S8ZP60_9NEIS</name>
<dbReference type="InterPro" id="IPR035938">
    <property type="entry name" value="Hemerythrin-like_sf"/>
</dbReference>
<gene>
    <name evidence="6" type="ORF">EJO50_01585</name>
</gene>
<accession>A0A3S8ZP60</accession>
<feature type="domain" description="Hemerythrin-like" evidence="5">
    <location>
        <begin position="36"/>
        <end position="147"/>
    </location>
</feature>
<dbReference type="SUPFAM" id="SSF47188">
    <property type="entry name" value="Hemerythrin-like"/>
    <property type="match status" value="1"/>
</dbReference>
<keyword evidence="7" id="KW-1185">Reference proteome</keyword>
<keyword evidence="4" id="KW-0408">Iron</keyword>
<dbReference type="InterPro" id="IPR012312">
    <property type="entry name" value="Hemerythrin-like"/>
</dbReference>
<keyword evidence="3" id="KW-0479">Metal-binding</keyword>
<dbReference type="AlphaFoldDB" id="A0A3S8ZP60"/>
<dbReference type="NCBIfam" id="TIGR02481">
    <property type="entry name" value="hemeryth_dom"/>
    <property type="match status" value="1"/>
</dbReference>
<dbReference type="Pfam" id="PF01814">
    <property type="entry name" value="Hemerythrin"/>
    <property type="match status" value="1"/>
</dbReference>
<dbReference type="Gene3D" id="1.20.120.50">
    <property type="entry name" value="Hemerythrin-like"/>
    <property type="match status" value="1"/>
</dbReference>
<dbReference type="InterPro" id="IPR012827">
    <property type="entry name" value="Hemerythrin_metal-bd"/>
</dbReference>
<dbReference type="GO" id="GO:0046872">
    <property type="term" value="F:metal ion binding"/>
    <property type="evidence" value="ECO:0007669"/>
    <property type="project" value="UniProtKB-KW"/>
</dbReference>
<sequence length="170" mass="20418">MIIVMYNRLPVYDIFFYKDNKMAGELIKWSDSYNLGLKEIDEQHEYLLVLMNKAWQSIINRSDINIILGLLEELERYTISHFIAEETFMQAAHFPDFPEHKQEHQKFVSYIIKEKERASQTGNISLDLMHFLRDWLVQHILVSDKSYVDYMEKMKSKETSLLGRFFKRLI</sequence>
<evidence type="ECO:0000259" key="5">
    <source>
        <dbReference type="Pfam" id="PF01814"/>
    </source>
</evidence>
<comment type="similarity">
    <text evidence="1">Belongs to the hemerythrin family.</text>
</comment>
<evidence type="ECO:0000256" key="1">
    <source>
        <dbReference type="ARBA" id="ARBA00010587"/>
    </source>
</evidence>
<dbReference type="InterPro" id="IPR016131">
    <property type="entry name" value="Haemerythrin_Fe_BS"/>
</dbReference>
<keyword evidence="2" id="KW-0813">Transport</keyword>
<dbReference type="Proteomes" id="UP000282438">
    <property type="component" value="Chromosome"/>
</dbReference>
<evidence type="ECO:0000313" key="7">
    <source>
        <dbReference type="Proteomes" id="UP000282438"/>
    </source>
</evidence>
<dbReference type="PANTHER" id="PTHR37164">
    <property type="entry name" value="BACTERIOHEMERYTHRIN"/>
    <property type="match status" value="1"/>
</dbReference>
<dbReference type="CDD" id="cd12107">
    <property type="entry name" value="Hemerythrin"/>
    <property type="match status" value="1"/>
</dbReference>
<keyword evidence="2" id="KW-0561">Oxygen transport</keyword>
<protein>
    <submittedName>
        <fullName evidence="6">Hemerythrin</fullName>
    </submittedName>
</protein>
<evidence type="ECO:0000256" key="2">
    <source>
        <dbReference type="ARBA" id="ARBA00022621"/>
    </source>
</evidence>
<dbReference type="GO" id="GO:0005344">
    <property type="term" value="F:oxygen carrier activity"/>
    <property type="evidence" value="ECO:0007669"/>
    <property type="project" value="UniProtKB-KW"/>
</dbReference>
<dbReference type="EMBL" id="CP034433">
    <property type="protein sequence ID" value="AZN35294.1"/>
    <property type="molecule type" value="Genomic_DNA"/>
</dbReference>
<evidence type="ECO:0000256" key="3">
    <source>
        <dbReference type="ARBA" id="ARBA00022723"/>
    </source>
</evidence>
<proteinExistence type="inferred from homology"/>